<keyword evidence="2" id="KW-1185">Reference proteome</keyword>
<dbReference type="AlphaFoldDB" id="A0A1V8MB11"/>
<sequence>MILSGFLAYTHLAAAHPSECLDETAPAVYLPAAEIVCLQQIKVSNGDDIQFYKASLQWMGAENPNKFALISADIDQSIKDSQHSYSIETGKLSLPTVDIPATYGTERYAATLVFKQENGMSLFELSSINTYINPDYIPNQTWKPYGMLNQMERRSVNLLGESLPYAQLADAIYDFGNISVGDWELVYQESKVSGMQAGIYSNPKTGDLVLAFRGTETCAFPCSINETKESALDLAADALLSFGESSPQFQHAFNLAQTLVDSFSDHHIIVTGHSLGGGLAQAVGAVFKLTTYAFNSAPVPDDFFAEHPTELTAEELNETIHVISDVHDPVSHADNIGLTYQKAAHVSPLIQFDFEAKEIQPDIKDSLAELYELRFNRHSITELIGNASNLLSIYQQGW</sequence>
<proteinExistence type="predicted"/>
<dbReference type="InterPro" id="IPR029058">
    <property type="entry name" value="AB_hydrolase_fold"/>
</dbReference>
<gene>
    <name evidence="1" type="ORF">AU255_05925</name>
</gene>
<evidence type="ECO:0000313" key="1">
    <source>
        <dbReference type="EMBL" id="OQK18692.1"/>
    </source>
</evidence>
<dbReference type="Pfam" id="PF26363">
    <property type="entry name" value="Phospholipase-like"/>
    <property type="match status" value="1"/>
</dbReference>
<name>A0A1V8MB11_9GAMM</name>
<dbReference type="STRING" id="1420851.AU255_05925"/>
<accession>A0A1V8MB11</accession>
<organism evidence="1 2">
    <name type="scientific">Methyloprofundus sedimenti</name>
    <dbReference type="NCBI Taxonomy" id="1420851"/>
    <lineage>
        <taxon>Bacteria</taxon>
        <taxon>Pseudomonadati</taxon>
        <taxon>Pseudomonadota</taxon>
        <taxon>Gammaproteobacteria</taxon>
        <taxon>Methylococcales</taxon>
        <taxon>Methylococcaceae</taxon>
        <taxon>Methyloprofundus</taxon>
    </lineage>
</organism>
<dbReference type="EMBL" id="LPUF01000001">
    <property type="protein sequence ID" value="OQK18692.1"/>
    <property type="molecule type" value="Genomic_DNA"/>
</dbReference>
<protein>
    <submittedName>
        <fullName evidence="1">Uncharacterized protein</fullName>
    </submittedName>
</protein>
<dbReference type="OrthoDB" id="5913909at2"/>
<dbReference type="GO" id="GO:0006629">
    <property type="term" value="P:lipid metabolic process"/>
    <property type="evidence" value="ECO:0007669"/>
    <property type="project" value="InterPro"/>
</dbReference>
<comment type="caution">
    <text evidence="1">The sequence shown here is derived from an EMBL/GenBank/DDBJ whole genome shotgun (WGS) entry which is preliminary data.</text>
</comment>
<reference evidence="1 2" key="1">
    <citation type="submission" date="2015-12" db="EMBL/GenBank/DDBJ databases">
        <authorList>
            <person name="Shamseldin A."/>
            <person name="Moawad H."/>
            <person name="Abd El-Rahim W.M."/>
            <person name="Sadowsky M.J."/>
        </authorList>
    </citation>
    <scope>NUCLEOTIDE SEQUENCE [LARGE SCALE GENOMIC DNA]</scope>
    <source>
        <strain evidence="1 2">WF1</strain>
    </source>
</reference>
<dbReference type="SUPFAM" id="SSF53474">
    <property type="entry name" value="alpha/beta-Hydrolases"/>
    <property type="match status" value="1"/>
</dbReference>
<dbReference type="Gene3D" id="3.40.50.1820">
    <property type="entry name" value="alpha/beta hydrolase"/>
    <property type="match status" value="1"/>
</dbReference>
<evidence type="ECO:0000313" key="2">
    <source>
        <dbReference type="Proteomes" id="UP000191980"/>
    </source>
</evidence>
<dbReference type="Proteomes" id="UP000191980">
    <property type="component" value="Unassembled WGS sequence"/>
</dbReference>